<dbReference type="EMBL" id="JACEIK010000846">
    <property type="protein sequence ID" value="MCD7462940.1"/>
    <property type="molecule type" value="Genomic_DNA"/>
</dbReference>
<comment type="caution">
    <text evidence="2">The sequence shown here is derived from an EMBL/GenBank/DDBJ whole genome shotgun (WGS) entry which is preliminary data.</text>
</comment>
<dbReference type="PANTHER" id="PTHR16212">
    <property type="entry name" value="FOCADHESIN FAMILY MEMBER"/>
    <property type="match status" value="1"/>
</dbReference>
<feature type="domain" description="DUF3730" evidence="1">
    <location>
        <begin position="82"/>
        <end position="357"/>
    </location>
</feature>
<evidence type="ECO:0000313" key="2">
    <source>
        <dbReference type="EMBL" id="MCD7462940.1"/>
    </source>
</evidence>
<dbReference type="InterPro" id="IPR045163">
    <property type="entry name" value="Focadhesin/RST1"/>
</dbReference>
<keyword evidence="3" id="KW-1185">Reference proteome</keyword>
<accession>A0ABS8SW21</accession>
<evidence type="ECO:0000313" key="3">
    <source>
        <dbReference type="Proteomes" id="UP000823775"/>
    </source>
</evidence>
<dbReference type="InterPro" id="IPR022542">
    <property type="entry name" value="FOCAD/RST1_DUF3730"/>
</dbReference>
<feature type="domain" description="DUF3730" evidence="1">
    <location>
        <begin position="536"/>
        <end position="757"/>
    </location>
</feature>
<organism evidence="2 3">
    <name type="scientific">Datura stramonium</name>
    <name type="common">Jimsonweed</name>
    <name type="synonym">Common thornapple</name>
    <dbReference type="NCBI Taxonomy" id="4076"/>
    <lineage>
        <taxon>Eukaryota</taxon>
        <taxon>Viridiplantae</taxon>
        <taxon>Streptophyta</taxon>
        <taxon>Embryophyta</taxon>
        <taxon>Tracheophyta</taxon>
        <taxon>Spermatophyta</taxon>
        <taxon>Magnoliopsida</taxon>
        <taxon>eudicotyledons</taxon>
        <taxon>Gunneridae</taxon>
        <taxon>Pentapetalae</taxon>
        <taxon>asterids</taxon>
        <taxon>lamiids</taxon>
        <taxon>Solanales</taxon>
        <taxon>Solanaceae</taxon>
        <taxon>Solanoideae</taxon>
        <taxon>Datureae</taxon>
        <taxon>Datura</taxon>
    </lineage>
</organism>
<feature type="non-terminal residue" evidence="2">
    <location>
        <position position="964"/>
    </location>
</feature>
<evidence type="ECO:0000259" key="1">
    <source>
        <dbReference type="Pfam" id="PF12530"/>
    </source>
</evidence>
<protein>
    <recommendedName>
        <fullName evidence="1">DUF3730 domain-containing protein</fullName>
    </recommendedName>
</protein>
<gene>
    <name evidence="2" type="ORF">HAX54_049652</name>
</gene>
<dbReference type="SUPFAM" id="SSF48371">
    <property type="entry name" value="ARM repeat"/>
    <property type="match status" value="1"/>
</dbReference>
<dbReference type="Proteomes" id="UP000823775">
    <property type="component" value="Unassembled WGS sequence"/>
</dbReference>
<name>A0ABS8SW21_DATST</name>
<dbReference type="InterPro" id="IPR016024">
    <property type="entry name" value="ARM-type_fold"/>
</dbReference>
<proteinExistence type="predicted"/>
<dbReference type="Pfam" id="PF12530">
    <property type="entry name" value="DUF3730"/>
    <property type="match status" value="2"/>
</dbReference>
<reference evidence="2 3" key="1">
    <citation type="journal article" date="2021" name="BMC Genomics">
        <title>Datura genome reveals duplications of psychoactive alkaloid biosynthetic genes and high mutation rate following tissue culture.</title>
        <authorList>
            <person name="Rajewski A."/>
            <person name="Carter-House D."/>
            <person name="Stajich J."/>
            <person name="Litt A."/>
        </authorList>
    </citation>
    <scope>NUCLEOTIDE SEQUENCE [LARGE SCALE GENOMIC DNA]</scope>
    <source>
        <strain evidence="2">AR-01</strain>
    </source>
</reference>
<dbReference type="PANTHER" id="PTHR16212:SF4">
    <property type="entry name" value="FOCADHESIN"/>
    <property type="match status" value="1"/>
</dbReference>
<sequence length="964" mass="108024">MDSYSQLLEKIRIPQPSLQKFAVISIFEKLRSAPPYLNPDSGPGADAITQCLHSTSASVLDQSVRELCRLVRDSKLDLSRGLLELQSALEASDSRFVSLFVKGIGFLVRLGFHKNSLRFIASETHPFVKVLSCRVEVQTELVQQVLIFITQSKHLGMVEVCEFLVPFLNYSIVRMPSSVSVSSFMRCLISSLAGLCCSVHREAIPVIKLLIGRLKFFPCDNAEDFTNISHCLECIVDAYVVVLHQLVEIGSPLHEVQLCGVELLDAMFSLCTNPKHTSSIENILEVSRRILIVQKDLGLSYMPELSTVTLSLFMVLVQSELEHEQFLEVKLILFLLKWKNENENDVFKDAYDLNEELLFIFPAISLLSSPSKSVKQAAADLLHILAKLSSKLLIAQKTGQPRGMKFPSISTPKYIVFRLLQHIWLQDLSPLSGSFYLNYAPSHVTSIRDKLYVSKTWSSLVTDHLHRIIARRKSSSISQSQKIFLTDMPMILSAIACVLVMHQTDGSSSVDILANSSKVDPKLGVPLLLVIQFYNHIFSTNTGVDCLGVLLKLLELLPSLASHPAIIPLIIQTLLPMLQNDKKPVLFATAIRLLCKTWEFNDRVFGTLQGVLLANRFTRFASQRDICLSMAVSICDICRRNPDRGVDLILSIAACIENQDPLMQSLGLQSLGHLCEADAIDFYSAWDVIAKHVLNYSANAMVAHSLCLLLKWGAMDAQAYPEASVDVLKILWNIGTSQDFRQASLWSKARASAFVALANYEVEHLERSIPDFMERNLEYLVSETDPEVLTVLEGFEVKLLTFEHNTRRRLVKQKRVSANKIEKLLDVFPRLMFSSGKERREKELPGAALFCLSFTKKDSRKPGAVEDLQDVQAKYEASLVDIATSLQLSRNILIAILSLQSWKPFMRRWMRAHILLLDAELQAAVLDKTPKAAMEILKRMTAIAERSLPRSAENIALAVGALCL</sequence>